<reference evidence="2" key="1">
    <citation type="submission" date="2021-04" db="EMBL/GenBank/DDBJ databases">
        <title>Complete genome sequence for Sulfitobacter sp. strain JK7-1.</title>
        <authorList>
            <person name="Park S.-J."/>
        </authorList>
    </citation>
    <scope>NUCLEOTIDE SEQUENCE</scope>
    <source>
        <strain evidence="2">JK7-1</strain>
    </source>
</reference>
<dbReference type="RefSeq" id="WP_212704932.1">
    <property type="nucleotide sequence ID" value="NZ_CP073581.1"/>
</dbReference>
<dbReference type="AlphaFoldDB" id="A0A975JEE1"/>
<evidence type="ECO:0000313" key="3">
    <source>
        <dbReference type="Proteomes" id="UP000683291"/>
    </source>
</evidence>
<keyword evidence="1" id="KW-0812">Transmembrane</keyword>
<keyword evidence="1" id="KW-0472">Membrane</keyword>
<name>A0A975JEE1_9RHOB</name>
<protein>
    <submittedName>
        <fullName evidence="2">Uncharacterized protein</fullName>
    </submittedName>
</protein>
<proteinExistence type="predicted"/>
<dbReference type="EMBL" id="CP073581">
    <property type="protein sequence ID" value="QUJ76735.1"/>
    <property type="molecule type" value="Genomic_DNA"/>
</dbReference>
<accession>A0A975JEE1</accession>
<gene>
    <name evidence="2" type="ORF">KDD17_01330</name>
</gene>
<dbReference type="Proteomes" id="UP000683291">
    <property type="component" value="Chromosome 1"/>
</dbReference>
<evidence type="ECO:0000313" key="2">
    <source>
        <dbReference type="EMBL" id="QUJ76735.1"/>
    </source>
</evidence>
<keyword evidence="1" id="KW-1133">Transmembrane helix</keyword>
<evidence type="ECO:0000256" key="1">
    <source>
        <dbReference type="SAM" id="Phobius"/>
    </source>
</evidence>
<keyword evidence="3" id="KW-1185">Reference proteome</keyword>
<feature type="transmembrane region" description="Helical" evidence="1">
    <location>
        <begin position="26"/>
        <end position="50"/>
    </location>
</feature>
<sequence>MSTSSQEAIALDVIAYKNRASRKAKYVRFCAVFAFALKYNNLFLSIPLFLRRSKRISAAAKVGFAQKEPKRTHVFAKNVRFCGYTFLPHRNRLTIWFRP</sequence>
<dbReference type="KEGG" id="sual:KDD17_01330"/>
<organism evidence="2 3">
    <name type="scientific">Sulfitobacter albidus</name>
    <dbReference type="NCBI Taxonomy" id="2829501"/>
    <lineage>
        <taxon>Bacteria</taxon>
        <taxon>Pseudomonadati</taxon>
        <taxon>Pseudomonadota</taxon>
        <taxon>Alphaproteobacteria</taxon>
        <taxon>Rhodobacterales</taxon>
        <taxon>Roseobacteraceae</taxon>
        <taxon>Sulfitobacter</taxon>
    </lineage>
</organism>